<reference evidence="2 3" key="1">
    <citation type="journal article" date="2020" name="Cell Host Microbe">
        <title>Functional and Genomic Variation between Human-Derived Isolates of Lachnospiraceae Reveals Inter- and Intra-Species Diversity.</title>
        <authorList>
            <person name="Sorbara M.T."/>
            <person name="Littmann E.R."/>
            <person name="Fontana E."/>
            <person name="Moody T.U."/>
            <person name="Kohout C.E."/>
            <person name="Gjonbalaj M."/>
            <person name="Eaton V."/>
            <person name="Seok R."/>
            <person name="Leiner I.M."/>
            <person name="Pamer E.G."/>
        </authorList>
    </citation>
    <scope>NUCLEOTIDE SEQUENCE [LARGE SCALE GENOMIC DNA]</scope>
    <source>
        <strain evidence="2 3">MSK.17.74</strain>
    </source>
</reference>
<evidence type="ECO:0000313" key="2">
    <source>
        <dbReference type="EMBL" id="NSG85102.1"/>
    </source>
</evidence>
<protein>
    <recommendedName>
        <fullName evidence="4">FMN-binding protein</fullName>
    </recommendedName>
</protein>
<keyword evidence="1" id="KW-0812">Transmembrane</keyword>
<sequence length="153" mass="16791">MSSKTRIIVLHMKEVVYTIAFLILAVLLGILIYFMFGPGKSQTTSAAGEGLYTPGVYRSSLTLNKNTFDVEVTVDQNNIQSIELVNLSESTTAMFPLVKPSLESLASQIVDSQSLDDLKYSTDRKYTSQLLISAIEDALKKAENHVSSPPAEQ</sequence>
<organism evidence="2 3">
    <name type="scientific">Blautia faecis</name>
    <dbReference type="NCBI Taxonomy" id="871665"/>
    <lineage>
        <taxon>Bacteria</taxon>
        <taxon>Bacillati</taxon>
        <taxon>Bacillota</taxon>
        <taxon>Clostridia</taxon>
        <taxon>Lachnospirales</taxon>
        <taxon>Lachnospiraceae</taxon>
        <taxon>Blautia</taxon>
    </lineage>
</organism>
<evidence type="ECO:0000313" key="3">
    <source>
        <dbReference type="Proteomes" id="UP001644719"/>
    </source>
</evidence>
<feature type="transmembrane region" description="Helical" evidence="1">
    <location>
        <begin position="15"/>
        <end position="36"/>
    </location>
</feature>
<keyword evidence="1" id="KW-1133">Transmembrane helix</keyword>
<proteinExistence type="predicted"/>
<dbReference type="EMBL" id="JAAITS010000014">
    <property type="protein sequence ID" value="NSG85102.1"/>
    <property type="molecule type" value="Genomic_DNA"/>
</dbReference>
<name>A0ABX2H5M3_9FIRM</name>
<evidence type="ECO:0000256" key="1">
    <source>
        <dbReference type="SAM" id="Phobius"/>
    </source>
</evidence>
<dbReference type="Proteomes" id="UP001644719">
    <property type="component" value="Unassembled WGS sequence"/>
</dbReference>
<keyword evidence="1" id="KW-0472">Membrane</keyword>
<evidence type="ECO:0008006" key="4">
    <source>
        <dbReference type="Google" id="ProtNLM"/>
    </source>
</evidence>
<dbReference type="RefSeq" id="WP_173717448.1">
    <property type="nucleotide sequence ID" value="NZ_JAAINN010000056.1"/>
</dbReference>
<keyword evidence="3" id="KW-1185">Reference proteome</keyword>
<accession>A0ABX2H5M3</accession>
<comment type="caution">
    <text evidence="2">The sequence shown here is derived from an EMBL/GenBank/DDBJ whole genome shotgun (WGS) entry which is preliminary data.</text>
</comment>
<gene>
    <name evidence="2" type="ORF">G5B17_06565</name>
</gene>